<dbReference type="GO" id="GO:0005634">
    <property type="term" value="C:nucleus"/>
    <property type="evidence" value="ECO:0007669"/>
    <property type="project" value="UniProtKB-SubCell"/>
</dbReference>
<evidence type="ECO:0000256" key="8">
    <source>
        <dbReference type="SAM" id="MobiDB-lite"/>
    </source>
</evidence>
<keyword evidence="11" id="KW-1185">Reference proteome</keyword>
<dbReference type="Pfam" id="PF00929">
    <property type="entry name" value="RNase_T"/>
    <property type="match status" value="1"/>
</dbReference>
<comment type="caution">
    <text evidence="10">The sequence shown here is derived from an EMBL/GenBank/DDBJ whole genome shotgun (WGS) entry which is preliminary data.</text>
</comment>
<dbReference type="AlphaFoldDB" id="A0A0V1H6A2"/>
<evidence type="ECO:0000256" key="5">
    <source>
        <dbReference type="ARBA" id="ARBA00022801"/>
    </source>
</evidence>
<reference evidence="10 11" key="1">
    <citation type="submission" date="2015-01" db="EMBL/GenBank/DDBJ databases">
        <title>Evolution of Trichinella species and genotypes.</title>
        <authorList>
            <person name="Korhonen P.K."/>
            <person name="Edoardo P."/>
            <person name="Giuseppe L.R."/>
            <person name="Gasser R.B."/>
        </authorList>
    </citation>
    <scope>NUCLEOTIDE SEQUENCE [LARGE SCALE GENOMIC DNA]</scope>
    <source>
        <strain evidence="10">ISS1029</strain>
    </source>
</reference>
<evidence type="ECO:0000256" key="3">
    <source>
        <dbReference type="ARBA" id="ARBA00016937"/>
    </source>
</evidence>
<feature type="domain" description="Exonuclease" evidence="9">
    <location>
        <begin position="102"/>
        <end position="261"/>
    </location>
</feature>
<dbReference type="InterPro" id="IPR013520">
    <property type="entry name" value="Ribonucl_H"/>
</dbReference>
<keyword evidence="7" id="KW-0539">Nucleus</keyword>
<evidence type="ECO:0000313" key="11">
    <source>
        <dbReference type="Proteomes" id="UP000055024"/>
    </source>
</evidence>
<keyword evidence="5" id="KW-0378">Hydrolase</keyword>
<dbReference type="FunFam" id="3.30.420.10:FF:000007">
    <property type="entry name" value="Interferon-stimulated exonuclease gene 20"/>
    <property type="match status" value="1"/>
</dbReference>
<dbReference type="InterPro" id="IPR012337">
    <property type="entry name" value="RNaseH-like_sf"/>
</dbReference>
<feature type="compositionally biased region" description="Basic residues" evidence="8">
    <location>
        <begin position="69"/>
        <end position="82"/>
    </location>
</feature>
<dbReference type="GO" id="GO:0008408">
    <property type="term" value="F:3'-5' exonuclease activity"/>
    <property type="evidence" value="ECO:0007669"/>
    <property type="project" value="InterPro"/>
</dbReference>
<dbReference type="SUPFAM" id="SSF53098">
    <property type="entry name" value="Ribonuclease H-like"/>
    <property type="match status" value="1"/>
</dbReference>
<dbReference type="OrthoDB" id="8191639at2759"/>
<evidence type="ECO:0000256" key="4">
    <source>
        <dbReference type="ARBA" id="ARBA00022722"/>
    </source>
</evidence>
<dbReference type="Proteomes" id="UP000055024">
    <property type="component" value="Unassembled WGS sequence"/>
</dbReference>
<accession>A0A0V1H6A2</accession>
<evidence type="ECO:0000256" key="7">
    <source>
        <dbReference type="ARBA" id="ARBA00023242"/>
    </source>
</evidence>
<gene>
    <name evidence="10" type="primary">Rexo4</name>
    <name evidence="10" type="ORF">T11_12195</name>
</gene>
<dbReference type="SMART" id="SM00479">
    <property type="entry name" value="EXOIII"/>
    <property type="match status" value="1"/>
</dbReference>
<feature type="region of interest" description="Disordered" evidence="8">
    <location>
        <begin position="56"/>
        <end position="93"/>
    </location>
</feature>
<comment type="subcellular location">
    <subcellularLocation>
        <location evidence="1">Nucleus</location>
    </subcellularLocation>
</comment>
<evidence type="ECO:0000259" key="9">
    <source>
        <dbReference type="SMART" id="SM00479"/>
    </source>
</evidence>
<protein>
    <recommendedName>
        <fullName evidence="3">RNA exonuclease 4</fullName>
    </recommendedName>
</protein>
<dbReference type="InterPro" id="IPR047021">
    <property type="entry name" value="REXO1/3/4-like"/>
</dbReference>
<dbReference type="InterPro" id="IPR037431">
    <property type="entry name" value="REX4_DEDDh_dom"/>
</dbReference>
<evidence type="ECO:0000256" key="2">
    <source>
        <dbReference type="ARBA" id="ARBA00010489"/>
    </source>
</evidence>
<dbReference type="PANTHER" id="PTHR12801:SF158">
    <property type="entry name" value="RNA EXONUCLEASE 4"/>
    <property type="match status" value="1"/>
</dbReference>
<dbReference type="EMBL" id="JYDP01000130">
    <property type="protein sequence ID" value="KRZ05839.1"/>
    <property type="molecule type" value="Genomic_DNA"/>
</dbReference>
<feature type="compositionally biased region" description="Basic and acidic residues" evidence="8">
    <location>
        <begin position="56"/>
        <end position="68"/>
    </location>
</feature>
<evidence type="ECO:0000256" key="6">
    <source>
        <dbReference type="ARBA" id="ARBA00022839"/>
    </source>
</evidence>
<organism evidence="10 11">
    <name type="scientific">Trichinella zimbabwensis</name>
    <dbReference type="NCBI Taxonomy" id="268475"/>
    <lineage>
        <taxon>Eukaryota</taxon>
        <taxon>Metazoa</taxon>
        <taxon>Ecdysozoa</taxon>
        <taxon>Nematoda</taxon>
        <taxon>Enoplea</taxon>
        <taxon>Dorylaimia</taxon>
        <taxon>Trichinellida</taxon>
        <taxon>Trichinellidae</taxon>
        <taxon>Trichinella</taxon>
    </lineage>
</organism>
<dbReference type="STRING" id="268475.A0A0V1H6A2"/>
<dbReference type="GO" id="GO:0006364">
    <property type="term" value="P:rRNA processing"/>
    <property type="evidence" value="ECO:0007669"/>
    <property type="project" value="InterPro"/>
</dbReference>
<keyword evidence="6 10" id="KW-0269">Exonuclease</keyword>
<evidence type="ECO:0000256" key="1">
    <source>
        <dbReference type="ARBA" id="ARBA00004123"/>
    </source>
</evidence>
<comment type="similarity">
    <text evidence="2">Belongs to the REXO4 family.</text>
</comment>
<dbReference type="GO" id="GO:0003676">
    <property type="term" value="F:nucleic acid binding"/>
    <property type="evidence" value="ECO:0007669"/>
    <property type="project" value="InterPro"/>
</dbReference>
<name>A0A0V1H6A2_9BILA</name>
<evidence type="ECO:0000313" key="10">
    <source>
        <dbReference type="EMBL" id="KRZ05839.1"/>
    </source>
</evidence>
<dbReference type="CDD" id="cd06144">
    <property type="entry name" value="REX4_like"/>
    <property type="match status" value="1"/>
</dbReference>
<dbReference type="InterPro" id="IPR036397">
    <property type="entry name" value="RNaseH_sf"/>
</dbReference>
<keyword evidence="4" id="KW-0540">Nuclease</keyword>
<dbReference type="Gene3D" id="3.30.420.10">
    <property type="entry name" value="Ribonuclease H-like superfamily/Ribonuclease H"/>
    <property type="match status" value="1"/>
</dbReference>
<sequence>MPNHLLKCKNCMCGQVELLLIMSAVSNVKTSLTIPNSEGNFSINWKNLKKIIVEEQQKRNNEQTDRTNKRNRKHVKKRKTKKSSLETIAGDDDVPRPERITKIIALDCEFVGSEENDDLLARVSICNSEGKCVYDKFVKPNVPVKDYRTAVSGVRKKDIVNADSFDAVQREVCEILKGRVLVGHNVSKDLSVLALSHSKSMIRDTSTFPPFRSLAKTRFPKLKTLAKLILGMDIQSGEHCSIEDARATMFLYNQHKKQWEKWISKQKLNKKNQSS</sequence>
<dbReference type="PANTHER" id="PTHR12801">
    <property type="entry name" value="RNA EXONUCLEASE REXO1 / RECO3 FAMILY MEMBER-RELATED"/>
    <property type="match status" value="1"/>
</dbReference>
<proteinExistence type="inferred from homology"/>